<comment type="caution">
    <text evidence="1">The sequence shown here is derived from an EMBL/GenBank/DDBJ whole genome shotgun (WGS) entry which is preliminary data.</text>
</comment>
<protein>
    <submittedName>
        <fullName evidence="1">Uncharacterized protein</fullName>
    </submittedName>
</protein>
<dbReference type="AlphaFoldDB" id="A0A4Z2DYH2"/>
<evidence type="ECO:0000313" key="2">
    <source>
        <dbReference type="Proteomes" id="UP000314294"/>
    </source>
</evidence>
<reference evidence="1 2" key="1">
    <citation type="submission" date="2019-03" db="EMBL/GenBank/DDBJ databases">
        <title>First draft genome of Liparis tanakae, snailfish: a comprehensive survey of snailfish specific genes.</title>
        <authorList>
            <person name="Kim W."/>
            <person name="Song I."/>
            <person name="Jeong J.-H."/>
            <person name="Kim D."/>
            <person name="Kim S."/>
            <person name="Ryu S."/>
            <person name="Song J.Y."/>
            <person name="Lee S.K."/>
        </authorList>
    </citation>
    <scope>NUCLEOTIDE SEQUENCE [LARGE SCALE GENOMIC DNA]</scope>
    <source>
        <tissue evidence="1">Muscle</tissue>
    </source>
</reference>
<organism evidence="1 2">
    <name type="scientific">Liparis tanakae</name>
    <name type="common">Tanaka's snailfish</name>
    <dbReference type="NCBI Taxonomy" id="230148"/>
    <lineage>
        <taxon>Eukaryota</taxon>
        <taxon>Metazoa</taxon>
        <taxon>Chordata</taxon>
        <taxon>Craniata</taxon>
        <taxon>Vertebrata</taxon>
        <taxon>Euteleostomi</taxon>
        <taxon>Actinopterygii</taxon>
        <taxon>Neopterygii</taxon>
        <taxon>Teleostei</taxon>
        <taxon>Neoteleostei</taxon>
        <taxon>Acanthomorphata</taxon>
        <taxon>Eupercaria</taxon>
        <taxon>Perciformes</taxon>
        <taxon>Cottioidei</taxon>
        <taxon>Cottales</taxon>
        <taxon>Liparidae</taxon>
        <taxon>Liparis</taxon>
    </lineage>
</organism>
<evidence type="ECO:0000313" key="1">
    <source>
        <dbReference type="EMBL" id="TNN21468.1"/>
    </source>
</evidence>
<accession>A0A4Z2DYH2</accession>
<name>A0A4Z2DYH2_9TELE</name>
<gene>
    <name evidence="1" type="ORF">EYF80_068421</name>
</gene>
<keyword evidence="2" id="KW-1185">Reference proteome</keyword>
<proteinExistence type="predicted"/>
<dbReference type="Proteomes" id="UP000314294">
    <property type="component" value="Unassembled WGS sequence"/>
</dbReference>
<sequence length="81" mass="8917">MLVLLRSTLDQLQQKDTAQIFAEPVDIKEVRGFTVTTPVQSPGTRCLQTGCIESLSGRACWCQKGPPPLLPPLPTHTCERI</sequence>
<dbReference type="EMBL" id="SRLO01027795">
    <property type="protein sequence ID" value="TNN21468.1"/>
    <property type="molecule type" value="Genomic_DNA"/>
</dbReference>